<dbReference type="InterPro" id="IPR000768">
    <property type="entry name" value="ART"/>
</dbReference>
<evidence type="ECO:0000256" key="2">
    <source>
        <dbReference type="ARBA" id="ARBA00012031"/>
    </source>
</evidence>
<dbReference type="Pfam" id="PF01129">
    <property type="entry name" value="ART"/>
    <property type="match status" value="1"/>
</dbReference>
<keyword evidence="4" id="KW-0808">Transferase</keyword>
<name>A0AAV3M5L3_9GAMM</name>
<dbReference type="GO" id="GO:0106274">
    <property type="term" value="F:NAD+-protein-arginine ADP-ribosyltransferase activity"/>
    <property type="evidence" value="ECO:0007669"/>
    <property type="project" value="UniProtKB-EC"/>
</dbReference>
<comment type="caution">
    <text evidence="7">The sequence shown here is derived from an EMBL/GenBank/DDBJ whole genome shotgun (WGS) entry which is preliminary data.</text>
</comment>
<dbReference type="Gene3D" id="3.90.176.10">
    <property type="entry name" value="Toxin ADP-ribosyltransferase, Chain A, domain 1"/>
    <property type="match status" value="1"/>
</dbReference>
<dbReference type="EC" id="2.4.2.31" evidence="2"/>
<evidence type="ECO:0000256" key="4">
    <source>
        <dbReference type="ARBA" id="ARBA00022679"/>
    </source>
</evidence>
<evidence type="ECO:0000313" key="7">
    <source>
        <dbReference type="EMBL" id="EUD11034.1"/>
    </source>
</evidence>
<comment type="similarity">
    <text evidence="1">Belongs to the Arg-specific ADP-ribosyltransferase family.</text>
</comment>
<organism evidence="7 8">
    <name type="scientific">Providencia alcalifaciens 205/92</name>
    <dbReference type="NCBI Taxonomy" id="1256988"/>
    <lineage>
        <taxon>Bacteria</taxon>
        <taxon>Pseudomonadati</taxon>
        <taxon>Pseudomonadota</taxon>
        <taxon>Gammaproteobacteria</taxon>
        <taxon>Enterobacterales</taxon>
        <taxon>Morganellaceae</taxon>
        <taxon>Providencia</taxon>
    </lineage>
</organism>
<accession>A0AAV3M5L3</accession>
<evidence type="ECO:0000256" key="5">
    <source>
        <dbReference type="ARBA" id="ARBA00022695"/>
    </source>
</evidence>
<sequence length="276" mass="32589">MYLNSANSKNNNPYYFTTNNTQLISIYEKQHLNYLDKMMTNENISSHIPYYTDGLNELSQHYTKEYLDNETALDIHDQIRLFNNTHSFNNMHFVDWFALQDYKHAGYVKINQTLRDNLHNATHYPAEIKQLYLTLMHQILLQSIPPKHEEILYRGEVRDINFTHRLNKGDVIKSHAFWSTSKNKETANSFCDDANSLTNDEFNIFYVIENNSPYSGASISQILRDSENEFLFLPQTEFNVIDTYRDEKNNIFNVRLETVPTTEYALTEKIHQIIFS</sequence>
<protein>
    <recommendedName>
        <fullName evidence="2">NAD(+)--protein-arginine ADP-ribosyltransferase</fullName>
        <ecNumber evidence="2">2.4.2.31</ecNumber>
    </recommendedName>
</protein>
<evidence type="ECO:0000256" key="6">
    <source>
        <dbReference type="ARBA" id="ARBA00047597"/>
    </source>
</evidence>
<dbReference type="PROSITE" id="PS51996">
    <property type="entry name" value="TR_MART"/>
    <property type="match status" value="1"/>
</dbReference>
<dbReference type="GO" id="GO:0016779">
    <property type="term" value="F:nucleotidyltransferase activity"/>
    <property type="evidence" value="ECO:0007669"/>
    <property type="project" value="UniProtKB-KW"/>
</dbReference>
<dbReference type="EMBL" id="JALD01000044">
    <property type="protein sequence ID" value="EUD11034.1"/>
    <property type="molecule type" value="Genomic_DNA"/>
</dbReference>
<dbReference type="Proteomes" id="UP000022311">
    <property type="component" value="Unassembled WGS sequence"/>
</dbReference>
<dbReference type="RefSeq" id="WP_036961962.1">
    <property type="nucleotide sequence ID" value="NZ_JALD01000044.1"/>
</dbReference>
<proteinExistence type="inferred from homology"/>
<evidence type="ECO:0000313" key="8">
    <source>
        <dbReference type="Proteomes" id="UP000022311"/>
    </source>
</evidence>
<evidence type="ECO:0000256" key="3">
    <source>
        <dbReference type="ARBA" id="ARBA00022676"/>
    </source>
</evidence>
<dbReference type="AlphaFoldDB" id="A0AAV3M5L3"/>
<gene>
    <name evidence="7" type="ORF">HMPREF1563_2966</name>
</gene>
<reference evidence="7 8" key="1">
    <citation type="submission" date="2014-01" db="EMBL/GenBank/DDBJ databases">
        <authorList>
            <person name="Durkin A.S."/>
            <person name="McCorrison J."/>
            <person name="Torralba M."/>
            <person name="Gillis M."/>
            <person name="Haft D.H."/>
            <person name="Methe B."/>
            <person name="Sutton G."/>
            <person name="Nelson K.E."/>
        </authorList>
    </citation>
    <scope>NUCLEOTIDE SEQUENCE [LARGE SCALE GENOMIC DNA]</scope>
    <source>
        <strain evidence="7 8">205/92</strain>
    </source>
</reference>
<keyword evidence="5" id="KW-0548">Nucleotidyltransferase</keyword>
<evidence type="ECO:0000256" key="1">
    <source>
        <dbReference type="ARBA" id="ARBA00009558"/>
    </source>
</evidence>
<comment type="catalytic activity">
    <reaction evidence="6">
        <text>L-arginyl-[protein] + NAD(+) = N(omega)-(ADP-D-ribosyl)-L-arginyl-[protein] + nicotinamide + H(+)</text>
        <dbReference type="Rhea" id="RHEA:19149"/>
        <dbReference type="Rhea" id="RHEA-COMP:10532"/>
        <dbReference type="Rhea" id="RHEA-COMP:15087"/>
        <dbReference type="ChEBI" id="CHEBI:15378"/>
        <dbReference type="ChEBI" id="CHEBI:17154"/>
        <dbReference type="ChEBI" id="CHEBI:29965"/>
        <dbReference type="ChEBI" id="CHEBI:57540"/>
        <dbReference type="ChEBI" id="CHEBI:142554"/>
        <dbReference type="EC" id="2.4.2.31"/>
    </reaction>
</comment>
<keyword evidence="3" id="KW-0328">Glycosyltransferase</keyword>
<dbReference type="SUPFAM" id="SSF56399">
    <property type="entry name" value="ADP-ribosylation"/>
    <property type="match status" value="1"/>
</dbReference>